<gene>
    <name evidence="1" type="ORF">EZS27_005663</name>
</gene>
<protein>
    <submittedName>
        <fullName evidence="1">Uncharacterized protein</fullName>
    </submittedName>
</protein>
<organism evidence="1">
    <name type="scientific">termite gut metagenome</name>
    <dbReference type="NCBI Taxonomy" id="433724"/>
    <lineage>
        <taxon>unclassified sequences</taxon>
        <taxon>metagenomes</taxon>
        <taxon>organismal metagenomes</taxon>
    </lineage>
</organism>
<comment type="caution">
    <text evidence="1">The sequence shown here is derived from an EMBL/GenBank/DDBJ whole genome shotgun (WGS) entry which is preliminary data.</text>
</comment>
<proteinExistence type="predicted"/>
<name>A0A5J4SL65_9ZZZZ</name>
<reference evidence="1" key="1">
    <citation type="submission" date="2019-03" db="EMBL/GenBank/DDBJ databases">
        <title>Single cell metagenomics reveals metabolic interactions within the superorganism composed of flagellate Streblomastix strix and complex community of Bacteroidetes bacteria on its surface.</title>
        <authorList>
            <person name="Treitli S.C."/>
            <person name="Kolisko M."/>
            <person name="Husnik F."/>
            <person name="Keeling P."/>
            <person name="Hampl V."/>
        </authorList>
    </citation>
    <scope>NUCLEOTIDE SEQUENCE</scope>
    <source>
        <strain evidence="1">STM</strain>
    </source>
</reference>
<evidence type="ECO:0000313" key="1">
    <source>
        <dbReference type="EMBL" id="KAA6346866.1"/>
    </source>
</evidence>
<feature type="non-terminal residue" evidence="1">
    <location>
        <position position="108"/>
    </location>
</feature>
<dbReference type="AlphaFoldDB" id="A0A5J4SL65"/>
<dbReference type="EMBL" id="SNRY01000115">
    <property type="protein sequence ID" value="KAA6346866.1"/>
    <property type="molecule type" value="Genomic_DNA"/>
</dbReference>
<accession>A0A5J4SL65</accession>
<sequence length="108" mass="12094">MAFSLRAYLICCLHAGICRLLFNNNCLVSNRVIQLQRYRISSIFGYEDIVASVSQITQAASQINVPTVEVIGEMKLQLYVAGAHQGWDPAAAPIVYSRNFDMKYDGYV</sequence>